<sequence length="94" mass="9908">MSAPGEQVWLVTVTTEPAEDEPGNPSLAGYFVHASPEGAIGGLRDAIAEFGIDDSTPELFEGEFEEGGDAGYHGSFTAGDQFVSYQVVPLTIQE</sequence>
<evidence type="ECO:0000313" key="3">
    <source>
        <dbReference type="Proteomes" id="UP000182227"/>
    </source>
</evidence>
<dbReference type="AlphaFoldDB" id="A0A0U1DFM8"/>
<protein>
    <submittedName>
        <fullName evidence="1">Uncharacterized protein</fullName>
    </submittedName>
</protein>
<dbReference type="EMBL" id="CTEF01000002">
    <property type="protein sequence ID" value="CQD15194.1"/>
    <property type="molecule type" value="Genomic_DNA"/>
</dbReference>
<name>A0A0U1DFM8_9MYCO</name>
<dbReference type="EMBL" id="LQOP01000036">
    <property type="protein sequence ID" value="ORV20154.1"/>
    <property type="molecule type" value="Genomic_DNA"/>
</dbReference>
<dbReference type="Proteomes" id="UP000182227">
    <property type="component" value="Unassembled WGS sequence"/>
</dbReference>
<organism evidence="1 3">
    <name type="scientific">Mycolicibacterium conceptionense</name>
    <dbReference type="NCBI Taxonomy" id="451644"/>
    <lineage>
        <taxon>Bacteria</taxon>
        <taxon>Bacillati</taxon>
        <taxon>Actinomycetota</taxon>
        <taxon>Actinomycetes</taxon>
        <taxon>Mycobacteriales</taxon>
        <taxon>Mycobacteriaceae</taxon>
        <taxon>Mycolicibacterium</taxon>
    </lineage>
</organism>
<accession>A0A0U1DFM8</accession>
<evidence type="ECO:0000313" key="1">
    <source>
        <dbReference type="EMBL" id="CQD15194.1"/>
    </source>
</evidence>
<proteinExistence type="predicted"/>
<evidence type="ECO:0000313" key="4">
    <source>
        <dbReference type="Proteomes" id="UP000193811"/>
    </source>
</evidence>
<evidence type="ECO:0000313" key="2">
    <source>
        <dbReference type="EMBL" id="ORV20154.1"/>
    </source>
</evidence>
<reference evidence="2 4" key="2">
    <citation type="submission" date="2016-01" db="EMBL/GenBank/DDBJ databases">
        <title>The new phylogeny of the genus Mycobacterium.</title>
        <authorList>
            <person name="Tarcisio F."/>
            <person name="Conor M."/>
            <person name="Antonella G."/>
            <person name="Elisabetta G."/>
            <person name="Giulia F.S."/>
            <person name="Sara T."/>
            <person name="Anna F."/>
            <person name="Clotilde B."/>
            <person name="Roberto B."/>
            <person name="Veronica D.S."/>
            <person name="Fabio R."/>
            <person name="Monica P."/>
            <person name="Olivier J."/>
            <person name="Enrico T."/>
            <person name="Nicola S."/>
        </authorList>
    </citation>
    <scope>NUCLEOTIDE SEQUENCE [LARGE SCALE GENOMIC DNA]</scope>
    <source>
        <strain evidence="2 4">CCUG 50187</strain>
    </source>
</reference>
<reference evidence="1 3" key="1">
    <citation type="submission" date="2015-03" db="EMBL/GenBank/DDBJ databases">
        <authorList>
            <person name="Murphy D."/>
        </authorList>
    </citation>
    <scope>NUCLEOTIDE SEQUENCE [LARGE SCALE GENOMIC DNA]</scope>
    <source>
        <strain evidence="1 3">D16</strain>
    </source>
</reference>
<dbReference type="Proteomes" id="UP000193811">
    <property type="component" value="Unassembled WGS sequence"/>
</dbReference>
<keyword evidence="4" id="KW-1185">Reference proteome</keyword>
<gene>
    <name evidence="2" type="ORF">AWB98_30010</name>
    <name evidence="1" type="ORF">BN970_03163</name>
</gene>